<dbReference type="Gene3D" id="3.40.50.360">
    <property type="match status" value="1"/>
</dbReference>
<dbReference type="PROSITE" id="PS50902">
    <property type="entry name" value="FLAVODOXIN_LIKE"/>
    <property type="match status" value="1"/>
</dbReference>
<keyword evidence="9 10" id="KW-0472">Membrane</keyword>
<evidence type="ECO:0000256" key="9">
    <source>
        <dbReference type="ARBA" id="ARBA00023136"/>
    </source>
</evidence>
<comment type="caution">
    <text evidence="12">The sequence shown here is derived from an EMBL/GenBank/DDBJ whole genome shotgun (WGS) entry which is preliminary data.</text>
</comment>
<evidence type="ECO:0000256" key="3">
    <source>
        <dbReference type="ARBA" id="ARBA00022692"/>
    </source>
</evidence>
<evidence type="ECO:0000256" key="7">
    <source>
        <dbReference type="ARBA" id="ARBA00022989"/>
    </source>
</evidence>
<name>A0A9N9NTV4_9GLOM</name>
<evidence type="ECO:0000313" key="12">
    <source>
        <dbReference type="EMBL" id="CAG8756733.1"/>
    </source>
</evidence>
<organism evidence="12 13">
    <name type="scientific">Racocetra fulgida</name>
    <dbReference type="NCBI Taxonomy" id="60492"/>
    <lineage>
        <taxon>Eukaryota</taxon>
        <taxon>Fungi</taxon>
        <taxon>Fungi incertae sedis</taxon>
        <taxon>Mucoromycota</taxon>
        <taxon>Glomeromycotina</taxon>
        <taxon>Glomeromycetes</taxon>
        <taxon>Diversisporales</taxon>
        <taxon>Gigasporaceae</taxon>
        <taxon>Racocetra</taxon>
    </lineage>
</organism>
<dbReference type="InterPro" id="IPR008254">
    <property type="entry name" value="Flavodoxin/NO_synth"/>
</dbReference>
<dbReference type="GO" id="GO:0003958">
    <property type="term" value="F:NADPH-hemoprotein reductase activity"/>
    <property type="evidence" value="ECO:0007669"/>
    <property type="project" value="TreeGrafter"/>
</dbReference>
<keyword evidence="5" id="KW-0274">FAD</keyword>
<evidence type="ECO:0000259" key="11">
    <source>
        <dbReference type="PROSITE" id="PS50902"/>
    </source>
</evidence>
<keyword evidence="4" id="KW-0256">Endoplasmic reticulum</keyword>
<dbReference type="GO" id="GO:0010181">
    <property type="term" value="F:FMN binding"/>
    <property type="evidence" value="ECO:0007669"/>
    <property type="project" value="InterPro"/>
</dbReference>
<dbReference type="Pfam" id="PF00258">
    <property type="entry name" value="Flavodoxin_1"/>
    <property type="match status" value="1"/>
</dbReference>
<dbReference type="AlphaFoldDB" id="A0A9N9NTV4"/>
<evidence type="ECO:0000313" key="13">
    <source>
        <dbReference type="Proteomes" id="UP000789396"/>
    </source>
</evidence>
<gene>
    <name evidence="12" type="ORF">RFULGI_LOCUS14002</name>
</gene>
<evidence type="ECO:0000256" key="6">
    <source>
        <dbReference type="ARBA" id="ARBA00022857"/>
    </source>
</evidence>
<evidence type="ECO:0000256" key="10">
    <source>
        <dbReference type="SAM" id="Phobius"/>
    </source>
</evidence>
<keyword evidence="1" id="KW-0285">Flavoprotein</keyword>
<dbReference type="OrthoDB" id="1856718at2759"/>
<evidence type="ECO:0000256" key="1">
    <source>
        <dbReference type="ARBA" id="ARBA00022630"/>
    </source>
</evidence>
<dbReference type="EMBL" id="CAJVPZ010039076">
    <property type="protein sequence ID" value="CAG8756733.1"/>
    <property type="molecule type" value="Genomic_DNA"/>
</dbReference>
<evidence type="ECO:0000256" key="2">
    <source>
        <dbReference type="ARBA" id="ARBA00022643"/>
    </source>
</evidence>
<dbReference type="InterPro" id="IPR001094">
    <property type="entry name" value="Flavdoxin-like"/>
</dbReference>
<keyword evidence="13" id="KW-1185">Reference proteome</keyword>
<keyword evidence="7 10" id="KW-1133">Transmembrane helix</keyword>
<dbReference type="InterPro" id="IPR029039">
    <property type="entry name" value="Flavoprotein-like_sf"/>
</dbReference>
<dbReference type="GO" id="GO:0050660">
    <property type="term" value="F:flavin adenine dinucleotide binding"/>
    <property type="evidence" value="ECO:0007669"/>
    <property type="project" value="TreeGrafter"/>
</dbReference>
<keyword evidence="6" id="KW-0521">NADP</keyword>
<dbReference type="FunFam" id="3.40.50.360:FF:000024">
    <property type="entry name" value="NADPH--cytochrome P450 reductase"/>
    <property type="match status" value="1"/>
</dbReference>
<dbReference type="PANTHER" id="PTHR19384">
    <property type="entry name" value="NITRIC OXIDE SYNTHASE-RELATED"/>
    <property type="match status" value="1"/>
</dbReference>
<dbReference type="SUPFAM" id="SSF52218">
    <property type="entry name" value="Flavoproteins"/>
    <property type="match status" value="1"/>
</dbReference>
<feature type="non-terminal residue" evidence="12">
    <location>
        <position position="281"/>
    </location>
</feature>
<evidence type="ECO:0000256" key="8">
    <source>
        <dbReference type="ARBA" id="ARBA00023002"/>
    </source>
</evidence>
<dbReference type="PRINTS" id="PR00369">
    <property type="entry name" value="FLAVODOXIN"/>
</dbReference>
<feature type="domain" description="Flavodoxin-like" evidence="11">
    <location>
        <begin position="76"/>
        <end position="230"/>
    </location>
</feature>
<dbReference type="PANTHER" id="PTHR19384:SF17">
    <property type="entry name" value="NADPH--CYTOCHROME P450 REDUCTASE"/>
    <property type="match status" value="1"/>
</dbReference>
<keyword evidence="2" id="KW-0288">FMN</keyword>
<dbReference type="GO" id="GO:0005829">
    <property type="term" value="C:cytosol"/>
    <property type="evidence" value="ECO:0007669"/>
    <property type="project" value="TreeGrafter"/>
</dbReference>
<protein>
    <submittedName>
        <fullName evidence="12">14949_t:CDS:1</fullName>
    </submittedName>
</protein>
<keyword evidence="8" id="KW-0560">Oxidoreductase</keyword>
<dbReference type="Proteomes" id="UP000789396">
    <property type="component" value="Unassembled WGS sequence"/>
</dbReference>
<feature type="transmembrane region" description="Helical" evidence="10">
    <location>
        <begin position="14"/>
        <end position="35"/>
    </location>
</feature>
<accession>A0A9N9NTV4</accession>
<keyword evidence="3 10" id="KW-0812">Transmembrane</keyword>
<reference evidence="12" key="1">
    <citation type="submission" date="2021-06" db="EMBL/GenBank/DDBJ databases">
        <authorList>
            <person name="Kallberg Y."/>
            <person name="Tangrot J."/>
            <person name="Rosling A."/>
        </authorList>
    </citation>
    <scope>NUCLEOTIDE SEQUENCE</scope>
    <source>
        <strain evidence="12">IN212</strain>
    </source>
</reference>
<evidence type="ECO:0000256" key="4">
    <source>
        <dbReference type="ARBA" id="ARBA00022824"/>
    </source>
</evidence>
<sequence length="281" mass="31411">MSEPVLLDPQDEPIIDTFDLVFLISAGLIAVLYLFRDTIFGAKKSPALPPPIPVSKPPIKKDKNFIKKMRNTDKNVVLFYGSQTGTAEDYASRLAKEGLQRFGLKTMTIDVEDCDMTLLDEFPEDCLAFFLMATYGEGEPTDDAVEFWELLNSDNPEFSQGIPIEDKPLSSLRYVVFALGNKTYEHFNAVGRLVDAKLSEFGATKIGERGEGDDDGSLEEDFLGWKEDMWKAVCDAMNIDPNESQNHGTRISAYKITELENYDNDTVFYGELSEHALNGGT</sequence>
<evidence type="ECO:0000256" key="5">
    <source>
        <dbReference type="ARBA" id="ARBA00022827"/>
    </source>
</evidence>
<proteinExistence type="predicted"/>